<evidence type="ECO:0000256" key="1">
    <source>
        <dbReference type="SAM" id="SignalP"/>
    </source>
</evidence>
<dbReference type="InterPro" id="IPR043724">
    <property type="entry name" value="DUF5666"/>
</dbReference>
<gene>
    <name evidence="3" type="ORF">QR721_01335</name>
</gene>
<dbReference type="Proteomes" id="UP001180087">
    <property type="component" value="Chromosome"/>
</dbReference>
<feature type="signal peptide" evidence="1">
    <location>
        <begin position="1"/>
        <end position="22"/>
    </location>
</feature>
<dbReference type="RefSeq" id="WP_348028419.1">
    <property type="nucleotide sequence ID" value="NZ_CP129113.1"/>
</dbReference>
<feature type="domain" description="DUF5666" evidence="2">
    <location>
        <begin position="67"/>
        <end position="118"/>
    </location>
</feature>
<reference evidence="3" key="1">
    <citation type="submission" date="2023-06" db="EMBL/GenBank/DDBJ databases">
        <title>A Treasure from Seagulls: Isolation and Description of Aciduricobacillus qingdaonensis gen. nov., sp. nov., a Rare Obligately Uric Acid-utilizing Member in the Family Bacillaceae.</title>
        <authorList>
            <person name="Liu W."/>
            <person name="Wang B."/>
        </authorList>
    </citation>
    <scope>NUCLEOTIDE SEQUENCE</scope>
    <source>
        <strain evidence="3">44XB</strain>
    </source>
</reference>
<keyword evidence="4" id="KW-1185">Reference proteome</keyword>
<keyword evidence="1" id="KW-0732">Signal</keyword>
<feature type="chain" id="PRO_5045623524" evidence="1">
    <location>
        <begin position="23"/>
        <end position="199"/>
    </location>
</feature>
<proteinExistence type="predicted"/>
<name>A0ABY9KVW0_9BACI</name>
<accession>A0ABY9KVW0</accession>
<dbReference type="EMBL" id="CP129113">
    <property type="protein sequence ID" value="WLV24911.1"/>
    <property type="molecule type" value="Genomic_DNA"/>
</dbReference>
<sequence>MKKRTKILLPTTALALGIGAFALTGELSEGTKAYQNYATQNEYKTGDIYTGKKANAKQNAKRHIEIEGKVTGISKDSITVDVPFQGSKTFKIDKNTKLKKSSLKKISKGSLVEIDANGDYAYKIEAEKSIETEGIIIKITEQEVTAEQNGKQETFKKAGNFRIDAEDYSGALEGLQAEIKLNAKSEVKELEIDEDGADD</sequence>
<protein>
    <submittedName>
        <fullName evidence="3">DUF5666 domain-containing protein</fullName>
    </submittedName>
</protein>
<dbReference type="Pfam" id="PF18914">
    <property type="entry name" value="DUF5666"/>
    <property type="match status" value="1"/>
</dbReference>
<evidence type="ECO:0000313" key="4">
    <source>
        <dbReference type="Proteomes" id="UP001180087"/>
    </source>
</evidence>
<organism evidence="3 4">
    <name type="scientific">Aciduricibacillus chroicocephali</name>
    <dbReference type="NCBI Taxonomy" id="3054939"/>
    <lineage>
        <taxon>Bacteria</taxon>
        <taxon>Bacillati</taxon>
        <taxon>Bacillota</taxon>
        <taxon>Bacilli</taxon>
        <taxon>Bacillales</taxon>
        <taxon>Bacillaceae</taxon>
        <taxon>Aciduricibacillus</taxon>
    </lineage>
</organism>
<evidence type="ECO:0000313" key="3">
    <source>
        <dbReference type="EMBL" id="WLV24911.1"/>
    </source>
</evidence>
<evidence type="ECO:0000259" key="2">
    <source>
        <dbReference type="Pfam" id="PF18914"/>
    </source>
</evidence>